<sequence>MLTGSFDSLSPCTADWTMSLDEEALQTAANGGPIDSERWSGMAGPLIERLEYIVYNVFPMPQARPEPIGQQSFPNHTSQANSIPESSNKENTSPTDIQTSPQAARTGSPPSSERVPDSQPSGPSTDGQLPPPLAFLLSAIRSSIKSFFEDKPPHTIQRLAELVLYPTKHYRTLPAYLRAVDRVVSVTSSADIFPFQTPADTNAQSNGLVLPGNSSGVYMAPEFAHGLGSDESLGGALLTPISWLTNASFEGEDANGDSGILVEGTEALPTQPEEQRTTTLVPAEAEETAATTSPEPSDEVPHARGPIVLGVEDMGLQDGKGVEMRLAADGAADVSTAATTPATQATEEQEKAKPTGDRDGDIVLTGTNPKEGEEAQNGGPSTEPQAGSTESEPTGDSSQAPDAEKKA</sequence>
<feature type="compositionally biased region" description="Basic and acidic residues" evidence="2">
    <location>
        <begin position="348"/>
        <end position="361"/>
    </location>
</feature>
<accession>A0A0M8P3S4</accession>
<feature type="compositionally biased region" description="Polar residues" evidence="2">
    <location>
        <begin position="118"/>
        <end position="127"/>
    </location>
</feature>
<gene>
    <name evidence="3" type="ORF">ACN38_g8395</name>
</gene>
<dbReference type="InterPro" id="IPR015267">
    <property type="entry name" value="PPP4R2"/>
</dbReference>
<feature type="compositionally biased region" description="Low complexity" evidence="2">
    <location>
        <begin position="332"/>
        <end position="346"/>
    </location>
</feature>
<feature type="compositionally biased region" description="Low complexity" evidence="2">
    <location>
        <begin position="277"/>
        <end position="295"/>
    </location>
</feature>
<evidence type="ECO:0000256" key="1">
    <source>
        <dbReference type="ARBA" id="ARBA00009207"/>
    </source>
</evidence>
<feature type="compositionally biased region" description="Polar residues" evidence="2">
    <location>
        <begin position="378"/>
        <end position="400"/>
    </location>
</feature>
<evidence type="ECO:0000313" key="3">
    <source>
        <dbReference type="EMBL" id="KOS40744.1"/>
    </source>
</evidence>
<evidence type="ECO:0008006" key="5">
    <source>
        <dbReference type="Google" id="ProtNLM"/>
    </source>
</evidence>
<reference evidence="3 4" key="1">
    <citation type="submission" date="2015-08" db="EMBL/GenBank/DDBJ databases">
        <title>Genome sequencing of Penicillium nordicum.</title>
        <authorList>
            <person name="Nguyen H.D."/>
            <person name="Seifert K.A."/>
        </authorList>
    </citation>
    <scope>NUCLEOTIDE SEQUENCE [LARGE SCALE GENOMIC DNA]</scope>
    <source>
        <strain evidence="3 4">DAOMC 185683</strain>
    </source>
</reference>
<dbReference type="PANTHER" id="PTHR16487">
    <property type="entry name" value="PPP4R2-RELATED PROTEIN"/>
    <property type="match status" value="1"/>
</dbReference>
<comment type="caution">
    <text evidence="3">The sequence shown here is derived from an EMBL/GenBank/DDBJ whole genome shotgun (WGS) entry which is preliminary data.</text>
</comment>
<dbReference type="GO" id="GO:0019888">
    <property type="term" value="F:protein phosphatase regulator activity"/>
    <property type="evidence" value="ECO:0007669"/>
    <property type="project" value="InterPro"/>
</dbReference>
<feature type="compositionally biased region" description="Polar residues" evidence="2">
    <location>
        <begin position="69"/>
        <end position="111"/>
    </location>
</feature>
<feature type="region of interest" description="Disordered" evidence="2">
    <location>
        <begin position="265"/>
        <end position="303"/>
    </location>
</feature>
<feature type="region of interest" description="Disordered" evidence="2">
    <location>
        <begin position="332"/>
        <end position="407"/>
    </location>
</feature>
<dbReference type="GO" id="GO:0005737">
    <property type="term" value="C:cytoplasm"/>
    <property type="evidence" value="ECO:0007669"/>
    <property type="project" value="TreeGrafter"/>
</dbReference>
<dbReference type="Proteomes" id="UP000037696">
    <property type="component" value="Unassembled WGS sequence"/>
</dbReference>
<protein>
    <recommendedName>
        <fullName evidence="5">Protein phosphatase 4 core regulatory subunit R2</fullName>
    </recommendedName>
</protein>
<dbReference type="Pfam" id="PF09184">
    <property type="entry name" value="PPP4R2"/>
    <property type="match status" value="1"/>
</dbReference>
<evidence type="ECO:0000313" key="4">
    <source>
        <dbReference type="Proteomes" id="UP000037696"/>
    </source>
</evidence>
<dbReference type="EMBL" id="LHQQ01000153">
    <property type="protein sequence ID" value="KOS40744.1"/>
    <property type="molecule type" value="Genomic_DNA"/>
</dbReference>
<organism evidence="3 4">
    <name type="scientific">Penicillium nordicum</name>
    <dbReference type="NCBI Taxonomy" id="229535"/>
    <lineage>
        <taxon>Eukaryota</taxon>
        <taxon>Fungi</taxon>
        <taxon>Dikarya</taxon>
        <taxon>Ascomycota</taxon>
        <taxon>Pezizomycotina</taxon>
        <taxon>Eurotiomycetes</taxon>
        <taxon>Eurotiomycetidae</taxon>
        <taxon>Eurotiales</taxon>
        <taxon>Aspergillaceae</taxon>
        <taxon>Penicillium</taxon>
    </lineage>
</organism>
<dbReference type="OrthoDB" id="341898at2759"/>
<dbReference type="AlphaFoldDB" id="A0A0M8P3S4"/>
<feature type="region of interest" description="Disordered" evidence="2">
    <location>
        <begin position="63"/>
        <end position="132"/>
    </location>
</feature>
<comment type="similarity">
    <text evidence="1">Belongs to the PPP4R2 family.</text>
</comment>
<evidence type="ECO:0000256" key="2">
    <source>
        <dbReference type="SAM" id="MobiDB-lite"/>
    </source>
</evidence>
<dbReference type="GO" id="GO:0030289">
    <property type="term" value="C:protein phosphatase 4 complex"/>
    <property type="evidence" value="ECO:0007669"/>
    <property type="project" value="InterPro"/>
</dbReference>
<dbReference type="STRING" id="229535.A0A0M8P3S4"/>
<keyword evidence="4" id="KW-1185">Reference proteome</keyword>
<dbReference type="GO" id="GO:0005634">
    <property type="term" value="C:nucleus"/>
    <property type="evidence" value="ECO:0007669"/>
    <property type="project" value="TreeGrafter"/>
</dbReference>
<proteinExistence type="inferred from homology"/>
<name>A0A0M8P3S4_9EURO</name>
<dbReference type="PANTHER" id="PTHR16487:SF0">
    <property type="entry name" value="PROTEIN PHOSPHATASE 4 REGULATORY SUBUNIT 2-RELATED"/>
    <property type="match status" value="1"/>
</dbReference>